<keyword evidence="2" id="KW-1185">Reference proteome</keyword>
<evidence type="ECO:0000313" key="2">
    <source>
        <dbReference type="Proteomes" id="UP000814140"/>
    </source>
</evidence>
<gene>
    <name evidence="1" type="ORF">BV25DRAFT_1817314</name>
</gene>
<reference evidence="1" key="1">
    <citation type="submission" date="2021-03" db="EMBL/GenBank/DDBJ databases">
        <authorList>
            <consortium name="DOE Joint Genome Institute"/>
            <person name="Ahrendt S."/>
            <person name="Looney B.P."/>
            <person name="Miyauchi S."/>
            <person name="Morin E."/>
            <person name="Drula E."/>
            <person name="Courty P.E."/>
            <person name="Chicoki N."/>
            <person name="Fauchery L."/>
            <person name="Kohler A."/>
            <person name="Kuo A."/>
            <person name="Labutti K."/>
            <person name="Pangilinan J."/>
            <person name="Lipzen A."/>
            <person name="Riley R."/>
            <person name="Andreopoulos W."/>
            <person name="He G."/>
            <person name="Johnson J."/>
            <person name="Barry K.W."/>
            <person name="Grigoriev I.V."/>
            <person name="Nagy L."/>
            <person name="Hibbett D."/>
            <person name="Henrissat B."/>
            <person name="Matheny P.B."/>
            <person name="Labbe J."/>
            <person name="Martin F."/>
        </authorList>
    </citation>
    <scope>NUCLEOTIDE SEQUENCE</scope>
    <source>
        <strain evidence="1">HHB10654</strain>
    </source>
</reference>
<sequence>MLESDDEHSSDSEYAAPSRKRKGKKPNPKKVVRFLEDHAQHLTHSVRVCDDSKGKVPCFVGGMLPRRDTGNHEEYCMVMLVLFKAWCSGADLKTPNQTWEEAFDEYDFTPRQRQIMDFFQIRYECNDARDDFAAQRKADKKAMDKMNPVFGQFADDLDAQDMEDRAMDNLTGLDAAETMEAQWDEIGPHCALKYMQMMEIERILQRSGWTEELADK</sequence>
<evidence type="ECO:0000313" key="1">
    <source>
        <dbReference type="EMBL" id="KAI0054207.1"/>
    </source>
</evidence>
<reference evidence="1" key="2">
    <citation type="journal article" date="2022" name="New Phytol.">
        <title>Evolutionary transition to the ectomycorrhizal habit in the genomes of a hyperdiverse lineage of mushroom-forming fungi.</title>
        <authorList>
            <person name="Looney B."/>
            <person name="Miyauchi S."/>
            <person name="Morin E."/>
            <person name="Drula E."/>
            <person name="Courty P.E."/>
            <person name="Kohler A."/>
            <person name="Kuo A."/>
            <person name="LaButti K."/>
            <person name="Pangilinan J."/>
            <person name="Lipzen A."/>
            <person name="Riley R."/>
            <person name="Andreopoulos W."/>
            <person name="He G."/>
            <person name="Johnson J."/>
            <person name="Nolan M."/>
            <person name="Tritt A."/>
            <person name="Barry K.W."/>
            <person name="Grigoriev I.V."/>
            <person name="Nagy L.G."/>
            <person name="Hibbett D."/>
            <person name="Henrissat B."/>
            <person name="Matheny P.B."/>
            <person name="Labbe J."/>
            <person name="Martin F.M."/>
        </authorList>
    </citation>
    <scope>NUCLEOTIDE SEQUENCE</scope>
    <source>
        <strain evidence="1">HHB10654</strain>
    </source>
</reference>
<name>A0ACB8SDF9_9AGAM</name>
<feature type="non-terminal residue" evidence="1">
    <location>
        <position position="216"/>
    </location>
</feature>
<dbReference type="EMBL" id="MU277645">
    <property type="protein sequence ID" value="KAI0054207.1"/>
    <property type="molecule type" value="Genomic_DNA"/>
</dbReference>
<accession>A0ACB8SDF9</accession>
<comment type="caution">
    <text evidence="1">The sequence shown here is derived from an EMBL/GenBank/DDBJ whole genome shotgun (WGS) entry which is preliminary data.</text>
</comment>
<dbReference type="Proteomes" id="UP000814140">
    <property type="component" value="Unassembled WGS sequence"/>
</dbReference>
<protein>
    <submittedName>
        <fullName evidence="1">Uncharacterized protein</fullName>
    </submittedName>
</protein>
<proteinExistence type="predicted"/>
<organism evidence="1 2">
    <name type="scientific">Artomyces pyxidatus</name>
    <dbReference type="NCBI Taxonomy" id="48021"/>
    <lineage>
        <taxon>Eukaryota</taxon>
        <taxon>Fungi</taxon>
        <taxon>Dikarya</taxon>
        <taxon>Basidiomycota</taxon>
        <taxon>Agaricomycotina</taxon>
        <taxon>Agaricomycetes</taxon>
        <taxon>Russulales</taxon>
        <taxon>Auriscalpiaceae</taxon>
        <taxon>Artomyces</taxon>
    </lineage>
</organism>